<gene>
    <name evidence="2" type="ORF">STSP2_02495</name>
</gene>
<name>A0A1U9NP65_9BACT</name>
<dbReference type="RefSeq" id="WP_146662998.1">
    <property type="nucleotide sequence ID" value="NZ_CP019791.1"/>
</dbReference>
<dbReference type="EMBL" id="CP019791">
    <property type="protein sequence ID" value="AQT69306.1"/>
    <property type="molecule type" value="Genomic_DNA"/>
</dbReference>
<dbReference type="OrthoDB" id="281513at2"/>
<sequence length="407" mass="46296">MEYTVDSGTESESASCIYGNYVDEALLMADANGDRTHAYIHNNLYSPVAMIDWTDGTIAERCEYSVYGTATVRLPGPDGSYYTADDITQDAPKTANPYLYTGRRLDILEGGSLKLQYSRHRYYDPQTGRFLQKDPLGIAPFGLILGNSFDPVGQYDGGLLAYSYGRLIPTIAVDFLGLKDYAIGNGPRPDINWDDNYEYDASAKPTLKDYLYWFIFRELLKTLEATGFMPDAARAYRHYRGASGDDLHVKYNKAIKEDAKIRRSFESEIAGAQADIERLHDGETKEFWVYSQEERGTGHPETQNWQKALGGHCIWGEGPVKYDSATCEYSFHISIEMEDWYNFNPAQNDIATGLPDEINGRFQRLGWAKAFFSRGKVERTVKWKRGKASTTTEIDGEPRRRSRRRFR</sequence>
<evidence type="ECO:0000313" key="3">
    <source>
        <dbReference type="Proteomes" id="UP000189674"/>
    </source>
</evidence>
<reference evidence="3" key="1">
    <citation type="submission" date="2017-02" db="EMBL/GenBank/DDBJ databases">
        <title>Comparative genomics and description of representatives of a novel lineage of planctomycetes thriving in anoxic sediments.</title>
        <authorList>
            <person name="Spring S."/>
            <person name="Bunk B."/>
            <person name="Sproer C."/>
        </authorList>
    </citation>
    <scope>NUCLEOTIDE SEQUENCE [LARGE SCALE GENOMIC DNA]</scope>
    <source>
        <strain evidence="3">ST-NAGAB-D1</strain>
    </source>
</reference>
<keyword evidence="3" id="KW-1185">Reference proteome</keyword>
<proteinExistence type="predicted"/>
<dbReference type="Proteomes" id="UP000189674">
    <property type="component" value="Chromosome"/>
</dbReference>
<protein>
    <submittedName>
        <fullName evidence="2">RHS repeat-associated core domain protein</fullName>
    </submittedName>
</protein>
<dbReference type="NCBIfam" id="TIGR03696">
    <property type="entry name" value="Rhs_assc_core"/>
    <property type="match status" value="1"/>
</dbReference>
<evidence type="ECO:0000313" key="2">
    <source>
        <dbReference type="EMBL" id="AQT69306.1"/>
    </source>
</evidence>
<feature type="region of interest" description="Disordered" evidence="1">
    <location>
        <begin position="383"/>
        <end position="407"/>
    </location>
</feature>
<organism evidence="2 3">
    <name type="scientific">Anaerohalosphaera lusitana</name>
    <dbReference type="NCBI Taxonomy" id="1936003"/>
    <lineage>
        <taxon>Bacteria</taxon>
        <taxon>Pseudomonadati</taxon>
        <taxon>Planctomycetota</taxon>
        <taxon>Phycisphaerae</taxon>
        <taxon>Sedimentisphaerales</taxon>
        <taxon>Anaerohalosphaeraceae</taxon>
        <taxon>Anaerohalosphaera</taxon>
    </lineage>
</organism>
<dbReference type="KEGG" id="alus:STSP2_02495"/>
<dbReference type="Gene3D" id="2.180.10.10">
    <property type="entry name" value="RHS repeat-associated core"/>
    <property type="match status" value="1"/>
</dbReference>
<evidence type="ECO:0000256" key="1">
    <source>
        <dbReference type="SAM" id="MobiDB-lite"/>
    </source>
</evidence>
<dbReference type="STRING" id="1936003.STSP2_02495"/>
<dbReference type="InterPro" id="IPR022385">
    <property type="entry name" value="Rhs_assc_core"/>
</dbReference>
<dbReference type="AlphaFoldDB" id="A0A1U9NP65"/>
<accession>A0A1U9NP65</accession>